<dbReference type="AlphaFoldDB" id="A0A410FUG5"/>
<sequence>MDKLCVALRIQADEDGLWLEDDGRRVPLPGSFWHALAGALRDAGQPELAGRVERAHAESEERRVRAQAKFLCMDPAYSPEQARRCHELLEEDLKSG</sequence>
<dbReference type="EMBL" id="CP034928">
    <property type="protein sequence ID" value="QAA76550.1"/>
    <property type="molecule type" value="Genomic_DNA"/>
</dbReference>
<dbReference type="Proteomes" id="UP000287233">
    <property type="component" value="Chromosome"/>
</dbReference>
<evidence type="ECO:0000313" key="2">
    <source>
        <dbReference type="Proteomes" id="UP000287233"/>
    </source>
</evidence>
<name>A0A410FUG5_BIPS1</name>
<dbReference type="KEGG" id="bih:BIP78_0784"/>
<accession>A0A410FUG5</accession>
<reference evidence="2" key="1">
    <citation type="submission" date="2018-12" db="EMBL/GenBank/DDBJ databases">
        <title>Complete genome sequence of an uncultured bacterium of the candidate phylum Bipolaricaulota.</title>
        <authorList>
            <person name="Kadnikov V.V."/>
            <person name="Mardanov A.V."/>
            <person name="Beletsky A.V."/>
            <person name="Frank Y.A."/>
            <person name="Karnachuk O.V."/>
            <person name="Ravin N.V."/>
        </authorList>
    </citation>
    <scope>NUCLEOTIDE SEQUENCE [LARGE SCALE GENOMIC DNA]</scope>
</reference>
<organism evidence="1 2">
    <name type="scientific">Bipolaricaulis sibiricus</name>
    <dbReference type="NCBI Taxonomy" id="2501609"/>
    <lineage>
        <taxon>Bacteria</taxon>
        <taxon>Candidatus Bipolaricaulota</taxon>
        <taxon>Candidatus Bipolaricaulia</taxon>
        <taxon>Candidatus Bipolaricaulales</taxon>
        <taxon>Candidatus Bipolaricaulaceae</taxon>
        <taxon>Candidatus Bipolaricaulis</taxon>
    </lineage>
</organism>
<evidence type="ECO:0000313" key="1">
    <source>
        <dbReference type="EMBL" id="QAA76550.1"/>
    </source>
</evidence>
<gene>
    <name evidence="1" type="ORF">BIP78_0784</name>
</gene>
<protein>
    <submittedName>
        <fullName evidence="1">Uncharacterized protein</fullName>
    </submittedName>
</protein>
<proteinExistence type="predicted"/>